<reference evidence="2 3" key="1">
    <citation type="journal article" date="2023" name="BMC Biotechnol.">
        <title>Vitis rotundifolia cv Carlos genome sequencing.</title>
        <authorList>
            <person name="Huff M."/>
            <person name="Hulse-Kemp A."/>
            <person name="Scheffler B."/>
            <person name="Youngblood R."/>
            <person name="Simpson S."/>
            <person name="Babiker E."/>
            <person name="Staton M."/>
        </authorList>
    </citation>
    <scope>NUCLEOTIDE SEQUENCE [LARGE SCALE GENOMIC DNA]</scope>
    <source>
        <tissue evidence="2">Leaf</tissue>
    </source>
</reference>
<sequence>MEIMLFNVFLSFNVVMCAITKNKAKQQEIEVVRLRINSLISLHLDDIKSLKRFQPSSSTVNHDLPEPSDGAKATVGVGASFSPKANVSKVAFLDLVPNGSLVVDDTTLLQPVLAPS</sequence>
<evidence type="ECO:0000256" key="1">
    <source>
        <dbReference type="SAM" id="SignalP"/>
    </source>
</evidence>
<feature type="chain" id="PRO_5041351379" evidence="1">
    <location>
        <begin position="18"/>
        <end position="116"/>
    </location>
</feature>
<proteinExistence type="predicted"/>
<dbReference type="EMBL" id="JARBHA010000002">
    <property type="protein sequence ID" value="KAJ9707476.1"/>
    <property type="molecule type" value="Genomic_DNA"/>
</dbReference>
<evidence type="ECO:0000313" key="2">
    <source>
        <dbReference type="EMBL" id="KAJ9707476.1"/>
    </source>
</evidence>
<comment type="caution">
    <text evidence="2">The sequence shown here is derived from an EMBL/GenBank/DDBJ whole genome shotgun (WGS) entry which is preliminary data.</text>
</comment>
<gene>
    <name evidence="2" type="ORF">PVL29_002488</name>
</gene>
<feature type="signal peptide" evidence="1">
    <location>
        <begin position="1"/>
        <end position="17"/>
    </location>
</feature>
<keyword evidence="3" id="KW-1185">Reference proteome</keyword>
<name>A0AA39AH94_VITRO</name>
<organism evidence="2 3">
    <name type="scientific">Vitis rotundifolia</name>
    <name type="common">Muscadine grape</name>
    <dbReference type="NCBI Taxonomy" id="103349"/>
    <lineage>
        <taxon>Eukaryota</taxon>
        <taxon>Viridiplantae</taxon>
        <taxon>Streptophyta</taxon>
        <taxon>Embryophyta</taxon>
        <taxon>Tracheophyta</taxon>
        <taxon>Spermatophyta</taxon>
        <taxon>Magnoliopsida</taxon>
        <taxon>eudicotyledons</taxon>
        <taxon>Gunneridae</taxon>
        <taxon>Pentapetalae</taxon>
        <taxon>rosids</taxon>
        <taxon>Vitales</taxon>
        <taxon>Vitaceae</taxon>
        <taxon>Viteae</taxon>
        <taxon>Vitis</taxon>
    </lineage>
</organism>
<keyword evidence="1" id="KW-0732">Signal</keyword>
<protein>
    <submittedName>
        <fullName evidence="2">Uncharacterized protein</fullName>
    </submittedName>
</protein>
<evidence type="ECO:0000313" key="3">
    <source>
        <dbReference type="Proteomes" id="UP001168098"/>
    </source>
</evidence>
<dbReference type="Proteomes" id="UP001168098">
    <property type="component" value="Unassembled WGS sequence"/>
</dbReference>
<accession>A0AA39AH94</accession>
<dbReference type="AlphaFoldDB" id="A0AA39AH94"/>